<dbReference type="EMBL" id="JACVVK020000125">
    <property type="protein sequence ID" value="KAK7490616.1"/>
    <property type="molecule type" value="Genomic_DNA"/>
</dbReference>
<evidence type="ECO:0000313" key="3">
    <source>
        <dbReference type="Proteomes" id="UP001519460"/>
    </source>
</evidence>
<evidence type="ECO:0000313" key="2">
    <source>
        <dbReference type="EMBL" id="KAK7490616.1"/>
    </source>
</evidence>
<gene>
    <name evidence="2" type="ORF">BaRGS_00018219</name>
</gene>
<feature type="non-terminal residue" evidence="2">
    <location>
        <position position="1"/>
    </location>
</feature>
<accession>A0ABD0KTL6</accession>
<organism evidence="2 3">
    <name type="scientific">Batillaria attramentaria</name>
    <dbReference type="NCBI Taxonomy" id="370345"/>
    <lineage>
        <taxon>Eukaryota</taxon>
        <taxon>Metazoa</taxon>
        <taxon>Spiralia</taxon>
        <taxon>Lophotrochozoa</taxon>
        <taxon>Mollusca</taxon>
        <taxon>Gastropoda</taxon>
        <taxon>Caenogastropoda</taxon>
        <taxon>Sorbeoconcha</taxon>
        <taxon>Cerithioidea</taxon>
        <taxon>Batillariidae</taxon>
        <taxon>Batillaria</taxon>
    </lineage>
</organism>
<evidence type="ECO:0000256" key="1">
    <source>
        <dbReference type="SAM" id="MobiDB-lite"/>
    </source>
</evidence>
<proteinExistence type="predicted"/>
<reference evidence="2 3" key="1">
    <citation type="journal article" date="2023" name="Sci. Data">
        <title>Genome assembly of the Korean intertidal mud-creeper Batillaria attramentaria.</title>
        <authorList>
            <person name="Patra A.K."/>
            <person name="Ho P.T."/>
            <person name="Jun S."/>
            <person name="Lee S.J."/>
            <person name="Kim Y."/>
            <person name="Won Y.J."/>
        </authorList>
    </citation>
    <scope>NUCLEOTIDE SEQUENCE [LARGE SCALE GENOMIC DNA]</scope>
    <source>
        <strain evidence="2">Wonlab-2016</strain>
    </source>
</reference>
<feature type="non-terminal residue" evidence="2">
    <location>
        <position position="81"/>
    </location>
</feature>
<comment type="caution">
    <text evidence="2">The sequence shown here is derived from an EMBL/GenBank/DDBJ whole genome shotgun (WGS) entry which is preliminary data.</text>
</comment>
<sequence>TVRRKIHESEDTNSVGSSAAGKDPTERMKSRPSPFDLPAFKLGLHLEYNLRNPKPKQRQPKPKDESNQGELLQQKGQNGES</sequence>
<name>A0ABD0KTL6_9CAEN</name>
<feature type="region of interest" description="Disordered" evidence="1">
    <location>
        <begin position="1"/>
        <end position="81"/>
    </location>
</feature>
<keyword evidence="3" id="KW-1185">Reference proteome</keyword>
<dbReference type="AlphaFoldDB" id="A0ABD0KTL6"/>
<feature type="compositionally biased region" description="Polar residues" evidence="1">
    <location>
        <begin position="68"/>
        <end position="81"/>
    </location>
</feature>
<protein>
    <submittedName>
        <fullName evidence="2">Uncharacterized protein</fullName>
    </submittedName>
</protein>
<dbReference type="Proteomes" id="UP001519460">
    <property type="component" value="Unassembled WGS sequence"/>
</dbReference>